<reference evidence="3" key="1">
    <citation type="journal article" date="2019" name="Int. J. Syst. Evol. Microbiol.">
        <title>The Global Catalogue of Microorganisms (GCM) 10K type strain sequencing project: providing services to taxonomists for standard genome sequencing and annotation.</title>
        <authorList>
            <consortium name="The Broad Institute Genomics Platform"/>
            <consortium name="The Broad Institute Genome Sequencing Center for Infectious Disease"/>
            <person name="Wu L."/>
            <person name="Ma J."/>
        </authorList>
    </citation>
    <scope>NUCLEOTIDE SEQUENCE [LARGE SCALE GENOMIC DNA]</scope>
    <source>
        <strain evidence="3">JCM 17458</strain>
    </source>
</reference>
<comment type="caution">
    <text evidence="2">The sequence shown here is derived from an EMBL/GenBank/DDBJ whole genome shotgun (WGS) entry which is preliminary data.</text>
</comment>
<dbReference type="EMBL" id="BAABAZ010000004">
    <property type="protein sequence ID" value="GAA4283534.1"/>
    <property type="molecule type" value="Genomic_DNA"/>
</dbReference>
<evidence type="ECO:0000259" key="1">
    <source>
        <dbReference type="Pfam" id="PF14534"/>
    </source>
</evidence>
<keyword evidence="3" id="KW-1185">Reference proteome</keyword>
<evidence type="ECO:0000313" key="2">
    <source>
        <dbReference type="EMBL" id="GAA4283534.1"/>
    </source>
</evidence>
<dbReference type="SUPFAM" id="SSF54427">
    <property type="entry name" value="NTF2-like"/>
    <property type="match status" value="1"/>
</dbReference>
<organism evidence="2 3">
    <name type="scientific">Brevibacterium daeguense</name>
    <dbReference type="NCBI Taxonomy" id="909936"/>
    <lineage>
        <taxon>Bacteria</taxon>
        <taxon>Bacillati</taxon>
        <taxon>Actinomycetota</taxon>
        <taxon>Actinomycetes</taxon>
        <taxon>Micrococcales</taxon>
        <taxon>Brevibacteriaceae</taxon>
        <taxon>Brevibacterium</taxon>
    </lineage>
</organism>
<dbReference type="Proteomes" id="UP001501586">
    <property type="component" value="Unassembled WGS sequence"/>
</dbReference>
<dbReference type="Pfam" id="PF14534">
    <property type="entry name" value="DUF4440"/>
    <property type="match status" value="1"/>
</dbReference>
<accession>A0ABP8EHV8</accession>
<proteinExistence type="predicted"/>
<name>A0ABP8EHV8_9MICO</name>
<dbReference type="InterPro" id="IPR032710">
    <property type="entry name" value="NTF2-like_dom_sf"/>
</dbReference>
<dbReference type="InterPro" id="IPR027843">
    <property type="entry name" value="DUF4440"/>
</dbReference>
<evidence type="ECO:0000313" key="3">
    <source>
        <dbReference type="Proteomes" id="UP001501586"/>
    </source>
</evidence>
<protein>
    <recommendedName>
        <fullName evidence="1">DUF4440 domain-containing protein</fullName>
    </recommendedName>
</protein>
<feature type="domain" description="DUF4440" evidence="1">
    <location>
        <begin position="17"/>
        <end position="119"/>
    </location>
</feature>
<sequence>MQAVPEGDRMSVLDELLRLEHAGWQSLCDGTGSDFYGNLMVAGGVMILAHGFVFDRQAVLESLSDAPPWSSYAIEDARVIGLSADAAVLVYRGTARRDDGSPPFEALMASTYVRAGGGWGLACYQQTVVPG</sequence>
<gene>
    <name evidence="2" type="ORF">GCM10022261_10650</name>
</gene>
<dbReference type="Gene3D" id="3.10.450.50">
    <property type="match status" value="1"/>
</dbReference>